<protein>
    <submittedName>
        <fullName evidence="1">Uncharacterized protein</fullName>
    </submittedName>
</protein>
<dbReference type="EMBL" id="ACJN02000001">
    <property type="protein sequence ID" value="EFI36181.1"/>
    <property type="molecule type" value="Genomic_DNA"/>
</dbReference>
<dbReference type="Proteomes" id="UP000005496">
    <property type="component" value="Unassembled WGS sequence"/>
</dbReference>
<keyword evidence="2" id="KW-1185">Reference proteome</keyword>
<evidence type="ECO:0000313" key="1">
    <source>
        <dbReference type="EMBL" id="EFI36181.1"/>
    </source>
</evidence>
<gene>
    <name evidence="1" type="ORF">Dthio_PD3637</name>
</gene>
<proteinExistence type="predicted"/>
<reference evidence="1" key="1">
    <citation type="submission" date="2010-05" db="EMBL/GenBank/DDBJ databases">
        <title>The draft genome of Desulfonatronospira thiodismutans ASO3-1.</title>
        <authorList>
            <consortium name="US DOE Joint Genome Institute (JGI-PGF)"/>
            <person name="Lucas S."/>
            <person name="Copeland A."/>
            <person name="Lapidus A."/>
            <person name="Cheng J.-F."/>
            <person name="Bruce D."/>
            <person name="Goodwin L."/>
            <person name="Pitluck S."/>
            <person name="Chertkov O."/>
            <person name="Brettin T."/>
            <person name="Detter J.C."/>
            <person name="Han C."/>
            <person name="Land M.L."/>
            <person name="Hauser L."/>
            <person name="Kyrpides N."/>
            <person name="Mikhailova N."/>
            <person name="Muyzer G."/>
            <person name="Woyke T."/>
        </authorList>
    </citation>
    <scope>NUCLEOTIDE SEQUENCE [LARGE SCALE GENOMIC DNA]</scope>
    <source>
        <strain evidence="1">ASO3-1</strain>
    </source>
</reference>
<dbReference type="RefSeq" id="WP_008869303.1">
    <property type="nucleotide sequence ID" value="NZ_ACJN02000001.1"/>
</dbReference>
<name>D6SJX8_9BACT</name>
<comment type="caution">
    <text evidence="1">The sequence shown here is derived from an EMBL/GenBank/DDBJ whole genome shotgun (WGS) entry which is preliminary data.</text>
</comment>
<organism evidence="1 2">
    <name type="scientific">Desulfonatronospira thiodismutans ASO3-1</name>
    <dbReference type="NCBI Taxonomy" id="555779"/>
    <lineage>
        <taxon>Bacteria</taxon>
        <taxon>Pseudomonadati</taxon>
        <taxon>Thermodesulfobacteriota</taxon>
        <taxon>Desulfovibrionia</taxon>
        <taxon>Desulfovibrionales</taxon>
        <taxon>Desulfonatronovibrionaceae</taxon>
        <taxon>Desulfonatronospira</taxon>
    </lineage>
</organism>
<sequence length="70" mass="8515">MQCVRCNRQLRLQDFVLLEENESDPHDSLVMGLCECSEMMVLSEELEHEYWQQRILHAQMERSRELHHPF</sequence>
<dbReference type="AlphaFoldDB" id="D6SJX8"/>
<accession>D6SJX8</accession>
<evidence type="ECO:0000313" key="2">
    <source>
        <dbReference type="Proteomes" id="UP000005496"/>
    </source>
</evidence>